<feature type="compositionally biased region" description="Polar residues" evidence="1">
    <location>
        <begin position="87"/>
        <end position="96"/>
    </location>
</feature>
<feature type="region of interest" description="Disordered" evidence="1">
    <location>
        <begin position="156"/>
        <end position="175"/>
    </location>
</feature>
<dbReference type="PANTHER" id="PTHR33395">
    <property type="entry name" value="TRANSCRIPTASE, PUTATIVE-RELATED-RELATED"/>
    <property type="match status" value="1"/>
</dbReference>
<evidence type="ECO:0000256" key="1">
    <source>
        <dbReference type="SAM" id="MobiDB-lite"/>
    </source>
</evidence>
<reference evidence="2 3" key="1">
    <citation type="journal article" date="2023" name="J. Hered.">
        <title>Chromosome-level genome of the wood stork (Mycteria americana) provides insight into avian chromosome evolution.</title>
        <authorList>
            <person name="Flamio R. Jr."/>
            <person name="Ramstad K.M."/>
        </authorList>
    </citation>
    <scope>NUCLEOTIDE SEQUENCE [LARGE SCALE GENOMIC DNA]</scope>
    <source>
        <strain evidence="2">JAX WOST 10</strain>
    </source>
</reference>
<feature type="region of interest" description="Disordered" evidence="1">
    <location>
        <begin position="183"/>
        <end position="275"/>
    </location>
</feature>
<name>A0AAN7NIF4_MYCAM</name>
<gene>
    <name evidence="2" type="ORF">QYF61_013458</name>
</gene>
<dbReference type="GO" id="GO:0007508">
    <property type="term" value="P:larval heart development"/>
    <property type="evidence" value="ECO:0007669"/>
    <property type="project" value="TreeGrafter"/>
</dbReference>
<dbReference type="InterPro" id="IPR036691">
    <property type="entry name" value="Endo/exonu/phosph_ase_sf"/>
</dbReference>
<evidence type="ECO:0000313" key="2">
    <source>
        <dbReference type="EMBL" id="KAK4816220.1"/>
    </source>
</evidence>
<comment type="caution">
    <text evidence="2">The sequence shown here is derived from an EMBL/GenBank/DDBJ whole genome shotgun (WGS) entry which is preliminary data.</text>
</comment>
<evidence type="ECO:0000313" key="3">
    <source>
        <dbReference type="Proteomes" id="UP001333110"/>
    </source>
</evidence>
<dbReference type="GO" id="GO:0061343">
    <property type="term" value="P:cell adhesion involved in heart morphogenesis"/>
    <property type="evidence" value="ECO:0007669"/>
    <property type="project" value="TreeGrafter"/>
</dbReference>
<feature type="region of interest" description="Disordered" evidence="1">
    <location>
        <begin position="63"/>
        <end position="96"/>
    </location>
</feature>
<accession>A0AAN7NIF4</accession>
<dbReference type="SUPFAM" id="SSF56219">
    <property type="entry name" value="DNase I-like"/>
    <property type="match status" value="1"/>
</dbReference>
<proteinExistence type="predicted"/>
<dbReference type="GO" id="GO:0031012">
    <property type="term" value="C:extracellular matrix"/>
    <property type="evidence" value="ECO:0007669"/>
    <property type="project" value="TreeGrafter"/>
</dbReference>
<dbReference type="Gene3D" id="3.60.10.10">
    <property type="entry name" value="Endonuclease/exonuclease/phosphatase"/>
    <property type="match status" value="1"/>
</dbReference>
<dbReference type="EMBL" id="JAUNZN010000009">
    <property type="protein sequence ID" value="KAK4816220.1"/>
    <property type="molecule type" value="Genomic_DNA"/>
</dbReference>
<dbReference type="AlphaFoldDB" id="A0AAN7NIF4"/>
<organism evidence="2 3">
    <name type="scientific">Mycteria americana</name>
    <name type="common">Wood stork</name>
    <dbReference type="NCBI Taxonomy" id="33587"/>
    <lineage>
        <taxon>Eukaryota</taxon>
        <taxon>Metazoa</taxon>
        <taxon>Chordata</taxon>
        <taxon>Craniata</taxon>
        <taxon>Vertebrata</taxon>
        <taxon>Euteleostomi</taxon>
        <taxon>Archelosauria</taxon>
        <taxon>Archosauria</taxon>
        <taxon>Dinosauria</taxon>
        <taxon>Saurischia</taxon>
        <taxon>Theropoda</taxon>
        <taxon>Coelurosauria</taxon>
        <taxon>Aves</taxon>
        <taxon>Neognathae</taxon>
        <taxon>Neoaves</taxon>
        <taxon>Aequornithes</taxon>
        <taxon>Ciconiiformes</taxon>
        <taxon>Ciconiidae</taxon>
        <taxon>Mycteria</taxon>
    </lineage>
</organism>
<sequence length="879" mass="102890">MQKTMARQAVPLQHMEVNSGADIHLQHMENPTPEQVDVLKGGCDPMGSLCWSRLLAGPVNPWREEPMQEQGEDSSHSSPAPAWGPSHQRQSSMNFSNVSPSHRLQFFMNCSSVGPFHKVQSFRNRLLQCGSPMGSQVLLANLLLHGLLSPRVHRSCQEPAPAQASHGVTASFEHIHLLREEKRREEKRREEKRREEKRREEKRREEKRREEKRREEKRREEKRREEKREEKRREEKRREEKRREEKRREEKRREEKRREEKRREEKRREEKRREEKRREEKRRGVEFQLEGAYNNHLEAVQRNEVIPQSSSLQTRQSQGPQPLLTGHAFQPFHQLCCPPLDAFKDLHIPLKWWGPELHTVFKGYLVTSWSAEFAPKHLSFSQTPSSESWVEEPEGSGTVEWKALAHFQQVSPIAITSTGPRKGNPVTQVDEGCKPRDVLKKILTTSLFNVRAERVWAPPYRKDIDELDRVLWRTKKMDRGWRISPAGRHCGSVTCSALRRGGFRGTYNQHLWGGDQGGIARFFTTLYSRRTRHNIHKLKHKKFRLAISRNVFLKRTVQQWSRGLERQLDIRKRFFSERVVGHWNRLPREMIMAPSLSEFKEHLDNAFIAHRLLQSMHRLSLSHGQEMRVARHGVAWHGTAQHSTARHSTARHGTARHSLRAMLGVRCLPRSKHHSPYKVTSGSPEARRTVINRALHAKHDAIWYEIALWAVGVSCPSRVPSQLLVHPQPTRWWGGGERDVTRLTREEPKHGMPMLRVKSIAQLKCIYTNARSMGNKQEELEAIVQQDSYDLVTITEMWWDDSHDWSAAMDGYKLFRRDRQGRRGGGMALFLRDYFSCVELSNYDDKVESLWVRMRGKANKADILLGVCYRPPNQDKESR</sequence>
<dbReference type="PANTHER" id="PTHR33395:SF22">
    <property type="entry name" value="REVERSE TRANSCRIPTASE DOMAIN-CONTAINING PROTEIN"/>
    <property type="match status" value="1"/>
</dbReference>
<dbReference type="Proteomes" id="UP001333110">
    <property type="component" value="Unassembled WGS sequence"/>
</dbReference>
<keyword evidence="3" id="KW-1185">Reference proteome</keyword>
<protein>
    <recommendedName>
        <fullName evidence="4">Nipped-B-like protein B</fullName>
    </recommendedName>
</protein>
<evidence type="ECO:0008006" key="4">
    <source>
        <dbReference type="Google" id="ProtNLM"/>
    </source>
</evidence>